<gene>
    <name evidence="1" type="ORF">FHX47_000859</name>
</gene>
<dbReference type="AlphaFoldDB" id="A0A7W5XZ89"/>
<dbReference type="InterPro" id="IPR053977">
    <property type="entry name" value="Rv2466c-like"/>
</dbReference>
<dbReference type="RefSeq" id="WP_183357608.1">
    <property type="nucleotide sequence ID" value="NZ_BAABKR010000001.1"/>
</dbReference>
<accession>A0A7W5XZ89</accession>
<protein>
    <submittedName>
        <fullName evidence="1">2-hydroxychromene-2-carboxylate isomerase</fullName>
    </submittedName>
</protein>
<dbReference type="EMBL" id="JACIBT010000001">
    <property type="protein sequence ID" value="MBB3667266.1"/>
    <property type="molecule type" value="Genomic_DNA"/>
</dbReference>
<name>A0A7W5XZ89_9MICC</name>
<dbReference type="Proteomes" id="UP000547528">
    <property type="component" value="Unassembled WGS sequence"/>
</dbReference>
<reference evidence="1 2" key="1">
    <citation type="submission" date="2020-08" db="EMBL/GenBank/DDBJ databases">
        <title>Sequencing the genomes of 1000 actinobacteria strains.</title>
        <authorList>
            <person name="Klenk H.-P."/>
        </authorList>
    </citation>
    <scope>NUCLEOTIDE SEQUENCE [LARGE SCALE GENOMIC DNA]</scope>
    <source>
        <strain evidence="1 2">DSM 28238</strain>
    </source>
</reference>
<keyword evidence="1" id="KW-0413">Isomerase</keyword>
<comment type="caution">
    <text evidence="1">The sequence shown here is derived from an EMBL/GenBank/DDBJ whole genome shotgun (WGS) entry which is preliminary data.</text>
</comment>
<evidence type="ECO:0000313" key="1">
    <source>
        <dbReference type="EMBL" id="MBB3667266.1"/>
    </source>
</evidence>
<organism evidence="1 2">
    <name type="scientific">Garicola koreensis</name>
    <dbReference type="NCBI Taxonomy" id="1262554"/>
    <lineage>
        <taxon>Bacteria</taxon>
        <taxon>Bacillati</taxon>
        <taxon>Actinomycetota</taxon>
        <taxon>Actinomycetes</taxon>
        <taxon>Micrococcales</taxon>
        <taxon>Micrococcaceae</taxon>
        <taxon>Garicola</taxon>
    </lineage>
</organism>
<dbReference type="Pfam" id="PF22234">
    <property type="entry name" value="Rv2466c-like"/>
    <property type="match status" value="1"/>
</dbReference>
<dbReference type="SUPFAM" id="SSF52833">
    <property type="entry name" value="Thioredoxin-like"/>
    <property type="match status" value="1"/>
</dbReference>
<dbReference type="InterPro" id="IPR036249">
    <property type="entry name" value="Thioredoxin-like_sf"/>
</dbReference>
<dbReference type="GO" id="GO:0016853">
    <property type="term" value="F:isomerase activity"/>
    <property type="evidence" value="ECO:0007669"/>
    <property type="project" value="UniProtKB-KW"/>
</dbReference>
<keyword evidence="2" id="KW-1185">Reference proteome</keyword>
<sequence>MAERVDFWFDPICPFAFATSRWILEVEKVRDVETHWNVMSLGVLNEAKNASPEEDEDVLARWIPARTATAVSQRAPEKLGDFYTAAGTQIHINGHRDFEAVARRAVTEVGLDESLVDEAKTDKHDDVMRASHQEGISQVGQDVGTPVVAFGGTAFFGPVITRIPQGEEAGKLFDASVTLANYPYFFELKRSRSETPQFD</sequence>
<dbReference type="Gene3D" id="3.40.30.10">
    <property type="entry name" value="Glutaredoxin"/>
    <property type="match status" value="1"/>
</dbReference>
<proteinExistence type="predicted"/>
<evidence type="ECO:0000313" key="2">
    <source>
        <dbReference type="Proteomes" id="UP000547528"/>
    </source>
</evidence>